<dbReference type="SUPFAM" id="SSF111331">
    <property type="entry name" value="NAD kinase/diacylglycerol kinase-like"/>
    <property type="match status" value="2"/>
</dbReference>
<dbReference type="GeneID" id="94431761"/>
<dbReference type="GO" id="GO:0006672">
    <property type="term" value="P:ceramide metabolic process"/>
    <property type="evidence" value="ECO:0007669"/>
    <property type="project" value="TreeGrafter"/>
</dbReference>
<evidence type="ECO:0000256" key="2">
    <source>
        <dbReference type="SAM" id="Phobius"/>
    </source>
</evidence>
<accession>A0A2C6K9G1</accession>
<dbReference type="InterPro" id="IPR050187">
    <property type="entry name" value="Lipid_Phosphate_FormReg"/>
</dbReference>
<feature type="compositionally biased region" description="Polar residues" evidence="1">
    <location>
        <begin position="493"/>
        <end position="510"/>
    </location>
</feature>
<dbReference type="Gene3D" id="2.60.200.40">
    <property type="match status" value="2"/>
</dbReference>
<keyword evidence="2" id="KW-0472">Membrane</keyword>
<keyword evidence="2" id="KW-1133">Transmembrane helix</keyword>
<feature type="compositionally biased region" description="Basic and acidic residues" evidence="1">
    <location>
        <begin position="531"/>
        <end position="548"/>
    </location>
</feature>
<feature type="compositionally biased region" description="Basic and acidic residues" evidence="1">
    <location>
        <begin position="653"/>
        <end position="668"/>
    </location>
</feature>
<keyword evidence="2 3" id="KW-0812">Transmembrane</keyword>
<dbReference type="GO" id="GO:0001729">
    <property type="term" value="F:ceramide kinase activity"/>
    <property type="evidence" value="ECO:0007669"/>
    <property type="project" value="TreeGrafter"/>
</dbReference>
<keyword evidence="4" id="KW-1185">Reference proteome</keyword>
<dbReference type="Gene3D" id="3.40.50.10330">
    <property type="entry name" value="Probable inorganic polyphosphate/atp-NAD kinase, domain 1"/>
    <property type="match status" value="1"/>
</dbReference>
<dbReference type="OrthoDB" id="530923at2759"/>
<sequence length="966" mass="105192">MEGGTDNQAPPPVAAADLPVPPCRRCTGEDLSDQLGFCFCKCHEEADYLLSLDPPLESIAGTRTSSEFAAAAAAAARCNAAVAQAAVCHLTGETSSIRPPGDLDARRVMPKSKVKFPDDRSSLQNIPNCVPYVVSAAVVYAVFFLGCCFFPAVMLLHSFLTRPPDAGNVVGKTVSFPSGDVVAFELLGDQGCSADRVSSVSLFARVLGPNYRYWITLMLYVCIHLFFFRHHLLHLAKRRWFPYDVEGEFTLDHAIGADADQWFSALKPQSPLCGRYGFVSLKGRVHHILALINPTSGGKLAMVYYQQLILPELRLLFGPKTKVLPIVLDEKNGEFICSFLHQWSHVFDLCLILGGDGSYHSIVNLLVRGSLERQIDELGAKSSGADGDENTRTGSRPATSRHHLGSHKCDTCKRKKCVFPIGLPITPVPLGTSNTWCSEFVFSHAGPIAAKRYAADARQAAAAAMEQVARERGRGSAPQLHQPRHPSRRSCQDDTVYQTGTAGQPSTSDVSVGEAFSLLRGATGTTESSEADSRRSRLTDPGDSRDFVDPAPATGPISIYQVLPGICDSSKFPTLAAQAAAQAARDDAALARGEACTAARALERQPRVGDTKEVAEEVAETQEAAAAAEAACNVAGQAAQVARGQPDPMPPAGKEDSEQDKSDTKEQGCADDTPAAKIVADMAAQTGHGTADLAECSRLLAPAADAQLKGVRLAKHYLRVAKMMDELAEKMGPGKDSNMTSMGRERLLHFWMRRIRESRTTRINALLVEAGGERHLCCNSLEFGFIGTAQVHSEDVRKAGHARYTAAFLYQLLMRRTFAAHITATLPSGEVVSRIGDYMVVALDVIQHWTDDRPVARQAQMDGPCAWLLLLDAKISRARLWAYMRDLRRLSMAEEKGLEMLPVKRVHIKLNEPGIYGLDGEVYRHKGELTFTLLPGPFRVFVSEFDQLIAHPAIGHRWMKHLRKTA</sequence>
<gene>
    <name evidence="3" type="ORF">CSUI_008417</name>
</gene>
<protein>
    <submittedName>
        <fullName evidence="3">Transmembrane protein</fullName>
    </submittedName>
</protein>
<dbReference type="InterPro" id="IPR017438">
    <property type="entry name" value="ATP-NAD_kinase_N"/>
</dbReference>
<comment type="caution">
    <text evidence="3">The sequence shown here is derived from an EMBL/GenBank/DDBJ whole genome shotgun (WGS) entry which is preliminary data.</text>
</comment>
<dbReference type="VEuPathDB" id="ToxoDB:CSUI_008417"/>
<feature type="region of interest" description="Disordered" evidence="1">
    <location>
        <begin position="378"/>
        <end position="406"/>
    </location>
</feature>
<name>A0A2C6K9G1_9APIC</name>
<evidence type="ECO:0000256" key="1">
    <source>
        <dbReference type="SAM" id="MobiDB-lite"/>
    </source>
</evidence>
<dbReference type="Proteomes" id="UP000221165">
    <property type="component" value="Unassembled WGS sequence"/>
</dbReference>
<evidence type="ECO:0000313" key="3">
    <source>
        <dbReference type="EMBL" id="PHJ17760.1"/>
    </source>
</evidence>
<dbReference type="PANTHER" id="PTHR12358:SF111">
    <property type="entry name" value="CERAMIDE KINASE, ISOFORM A"/>
    <property type="match status" value="1"/>
</dbReference>
<feature type="region of interest" description="Disordered" evidence="1">
    <location>
        <begin position="465"/>
        <end position="549"/>
    </location>
</feature>
<dbReference type="EMBL" id="MIGC01004707">
    <property type="protein sequence ID" value="PHJ17760.1"/>
    <property type="molecule type" value="Genomic_DNA"/>
</dbReference>
<feature type="transmembrane region" description="Helical" evidence="2">
    <location>
        <begin position="211"/>
        <end position="228"/>
    </location>
</feature>
<feature type="transmembrane region" description="Helical" evidence="2">
    <location>
        <begin position="130"/>
        <end position="156"/>
    </location>
</feature>
<feature type="region of interest" description="Disordered" evidence="1">
    <location>
        <begin position="638"/>
        <end position="669"/>
    </location>
</feature>
<reference evidence="3 4" key="1">
    <citation type="journal article" date="2017" name="Int. J. Parasitol.">
        <title>The genome of the protozoan parasite Cystoisospora suis and a reverse vaccinology approach to identify vaccine candidates.</title>
        <authorList>
            <person name="Palmieri N."/>
            <person name="Shrestha A."/>
            <person name="Ruttkowski B."/>
            <person name="Beck T."/>
            <person name="Vogl C."/>
            <person name="Tomley F."/>
            <person name="Blake D.P."/>
            <person name="Joachim A."/>
        </authorList>
    </citation>
    <scope>NUCLEOTIDE SEQUENCE [LARGE SCALE GENOMIC DNA]</scope>
    <source>
        <strain evidence="3 4">Wien I</strain>
    </source>
</reference>
<proteinExistence type="predicted"/>
<dbReference type="InterPro" id="IPR016064">
    <property type="entry name" value="NAD/diacylglycerol_kinase_sf"/>
</dbReference>
<organism evidence="3 4">
    <name type="scientific">Cystoisospora suis</name>
    <dbReference type="NCBI Taxonomy" id="483139"/>
    <lineage>
        <taxon>Eukaryota</taxon>
        <taxon>Sar</taxon>
        <taxon>Alveolata</taxon>
        <taxon>Apicomplexa</taxon>
        <taxon>Conoidasida</taxon>
        <taxon>Coccidia</taxon>
        <taxon>Eucoccidiorida</taxon>
        <taxon>Eimeriorina</taxon>
        <taxon>Sarcocystidae</taxon>
        <taxon>Cystoisospora</taxon>
    </lineage>
</organism>
<dbReference type="GO" id="GO:0016020">
    <property type="term" value="C:membrane"/>
    <property type="evidence" value="ECO:0007669"/>
    <property type="project" value="GOC"/>
</dbReference>
<dbReference type="PANTHER" id="PTHR12358">
    <property type="entry name" value="SPHINGOSINE KINASE"/>
    <property type="match status" value="1"/>
</dbReference>
<evidence type="ECO:0000313" key="4">
    <source>
        <dbReference type="Proteomes" id="UP000221165"/>
    </source>
</evidence>
<dbReference type="AlphaFoldDB" id="A0A2C6K9G1"/>
<dbReference type="RefSeq" id="XP_067919475.1">
    <property type="nucleotide sequence ID" value="XM_068068550.1"/>
</dbReference>